<dbReference type="OrthoDB" id="622552at2"/>
<protein>
    <recommendedName>
        <fullName evidence="4">Lipid A deacylase LpxR family protein</fullName>
    </recommendedName>
</protein>
<feature type="signal peptide" evidence="1">
    <location>
        <begin position="1"/>
        <end position="18"/>
    </location>
</feature>
<sequence length="316" mass="36267">MARLLLIATLLTYNFAAAQRPSEIGVITDNDLYTSWENDQYYTAGLEVFYRYLGTHSNPKLAKRITEFRIGQYIYNPQTSQPKDINYHDRPFAGYLFAEAGINKFFLSEDVLKVNFQIGVVGPESQAEAVQKGLHYLLGYKRVRGWEYQIKTNPALQAGMFYSKKILKTRFYQKTDVHITAGLEAGTIWTGVSVGALARVSLKDILLPVYDSSLYGAALDKDPAKYKGRREFYLYFWPMVNYQAYDATIQGSLFNETSPVTFGLIPFRFNAEAGIKYRRNNWNLSYSFNYRGKELSNIVITGYYYGSISVSYFLHK</sequence>
<dbReference type="AlphaFoldDB" id="A0A255ZBQ2"/>
<keyword evidence="1" id="KW-0732">Signal</keyword>
<feature type="chain" id="PRO_5012761875" description="Lipid A deacylase LpxR family protein" evidence="1">
    <location>
        <begin position="19"/>
        <end position="316"/>
    </location>
</feature>
<dbReference type="Gene3D" id="2.40.128.140">
    <property type="entry name" value="Outer membrane protein"/>
    <property type="match status" value="1"/>
</dbReference>
<proteinExistence type="predicted"/>
<evidence type="ECO:0000313" key="2">
    <source>
        <dbReference type="EMBL" id="OYQ38344.1"/>
    </source>
</evidence>
<evidence type="ECO:0000313" key="3">
    <source>
        <dbReference type="Proteomes" id="UP000216605"/>
    </source>
</evidence>
<evidence type="ECO:0008006" key="4">
    <source>
        <dbReference type="Google" id="ProtNLM"/>
    </source>
</evidence>
<dbReference type="Pfam" id="PF09982">
    <property type="entry name" value="LpxR"/>
    <property type="match status" value="1"/>
</dbReference>
<dbReference type="Proteomes" id="UP000216605">
    <property type="component" value="Unassembled WGS sequence"/>
</dbReference>
<keyword evidence="3" id="KW-1185">Reference proteome</keyword>
<dbReference type="RefSeq" id="WP_094413429.1">
    <property type="nucleotide sequence ID" value="NZ_NOXV01000222.1"/>
</dbReference>
<comment type="caution">
    <text evidence="2">The sequence shown here is derived from an EMBL/GenBank/DDBJ whole genome shotgun (WGS) entry which is preliminary data.</text>
</comment>
<dbReference type="InterPro" id="IPR037107">
    <property type="entry name" value="Put_OMP_sf"/>
</dbReference>
<reference evidence="2 3" key="1">
    <citation type="submission" date="2017-07" db="EMBL/GenBank/DDBJ databases">
        <title>Flavobacterium cyanobacteriorum sp. nov., isolated from cyanobacterial aggregates in a eutrophic lake.</title>
        <authorList>
            <person name="Cai H."/>
        </authorList>
    </citation>
    <scope>NUCLEOTIDE SEQUENCE [LARGE SCALE GENOMIC DNA]</scope>
    <source>
        <strain evidence="2 3">TH021</strain>
    </source>
</reference>
<organism evidence="2 3">
    <name type="scientific">Flavobacterium cyanobacteriorum</name>
    <dbReference type="NCBI Taxonomy" id="2022802"/>
    <lineage>
        <taxon>Bacteria</taxon>
        <taxon>Pseudomonadati</taxon>
        <taxon>Bacteroidota</taxon>
        <taxon>Flavobacteriia</taxon>
        <taxon>Flavobacteriales</taxon>
        <taxon>Flavobacteriaceae</taxon>
        <taxon>Flavobacterium</taxon>
    </lineage>
</organism>
<accession>A0A255ZBQ2</accession>
<gene>
    <name evidence="2" type="ORF">CHU92_05565</name>
</gene>
<name>A0A255ZBQ2_9FLAO</name>
<dbReference type="EMBL" id="NOXV01000222">
    <property type="protein sequence ID" value="OYQ38344.1"/>
    <property type="molecule type" value="Genomic_DNA"/>
</dbReference>
<dbReference type="InterPro" id="IPR018707">
    <property type="entry name" value="LpxR"/>
</dbReference>
<evidence type="ECO:0000256" key="1">
    <source>
        <dbReference type="SAM" id="SignalP"/>
    </source>
</evidence>